<keyword evidence="3" id="KW-0547">Nucleotide-binding</keyword>
<keyword evidence="6 7" id="KW-0472">Membrane</keyword>
<dbReference type="InterPro" id="IPR011527">
    <property type="entry name" value="ABC1_TM_dom"/>
</dbReference>
<dbReference type="GO" id="GO:0005524">
    <property type="term" value="F:ATP binding"/>
    <property type="evidence" value="ECO:0007669"/>
    <property type="project" value="UniProtKB-KW"/>
</dbReference>
<evidence type="ECO:0000256" key="5">
    <source>
        <dbReference type="ARBA" id="ARBA00022989"/>
    </source>
</evidence>
<comment type="caution">
    <text evidence="10">The sequence shown here is derived from an EMBL/GenBank/DDBJ whole genome shotgun (WGS) entry which is preliminary data.</text>
</comment>
<feature type="domain" description="ABC transmembrane type-1" evidence="9">
    <location>
        <begin position="28"/>
        <end position="309"/>
    </location>
</feature>
<evidence type="ECO:0000313" key="11">
    <source>
        <dbReference type="Proteomes" id="UP001549122"/>
    </source>
</evidence>
<proteinExistence type="predicted"/>
<dbReference type="SMART" id="SM00382">
    <property type="entry name" value="AAA"/>
    <property type="match status" value="1"/>
</dbReference>
<dbReference type="InterPro" id="IPR017871">
    <property type="entry name" value="ABC_transporter-like_CS"/>
</dbReference>
<keyword evidence="5 7" id="KW-1133">Transmembrane helix</keyword>
<feature type="transmembrane region" description="Helical" evidence="7">
    <location>
        <begin position="21"/>
        <end position="46"/>
    </location>
</feature>
<dbReference type="SUPFAM" id="SSF90123">
    <property type="entry name" value="ABC transporter transmembrane region"/>
    <property type="match status" value="1"/>
</dbReference>
<dbReference type="InterPro" id="IPR003593">
    <property type="entry name" value="AAA+_ATPase"/>
</dbReference>
<keyword evidence="2 7" id="KW-0812">Transmembrane</keyword>
<evidence type="ECO:0000256" key="6">
    <source>
        <dbReference type="ARBA" id="ARBA00023136"/>
    </source>
</evidence>
<gene>
    <name evidence="10" type="ORF">ABID29_000405</name>
</gene>
<dbReference type="Gene3D" id="3.40.50.300">
    <property type="entry name" value="P-loop containing nucleotide triphosphate hydrolases"/>
    <property type="match status" value="1"/>
</dbReference>
<feature type="transmembrane region" description="Helical" evidence="7">
    <location>
        <begin position="163"/>
        <end position="183"/>
    </location>
</feature>
<evidence type="ECO:0000256" key="2">
    <source>
        <dbReference type="ARBA" id="ARBA00022692"/>
    </source>
</evidence>
<sequence>MKTNQKPKGVLARLLAYAITYKWVLMTGLFFVILATAVATADTLLIRYYIDHHIQDGFTSIAIVVLIAKFGMVLIRAISSYLGEYLFAKVAYATVRDLRQEAFSNVQRQGMAYFDRTPAGAIVSRLTNDTQAVADMFATVFSSFLKSGFIFVATLAAMFSLSWQLTCFMLLFLPVIWGSVALYRHYSEELVTMTRQKLSEINVKLSESIEGMRIIQAFRQESRLIKEFEDINEEHMAYTNRSINLNSLFLRPAMSLLKILAYALILTYFGLKWETSSFSAGLIYAFIQYVSQLFDPLIEVTQNYATLQTSVISARRVFEMIDLDQFEPSQANQSLQIQRGDIAFKHVSFSYDGKKDVLKDISFEVKQGETIAFVGSTGSGKSSIINLFMRFYDFDRGEITIDGENIKDYSEEELRQETGLVLQDPFLYHGTIASNIRMYQNLKDNEVEEAARFVDAHDFISQLPLGYDNPVTERGTTYSSGQRQLIAFARTMATQPKILILDEATANIDSETEEIIQGSLRKMRRGRTTIAIAHRLSTIQDANCIYVLDKGRIIESGTHEELLAKEGTYHKMYQLQAGMMTN</sequence>
<organism evidence="10 11">
    <name type="scientific">Streptococcus rupicaprae</name>
    <dbReference type="NCBI Taxonomy" id="759619"/>
    <lineage>
        <taxon>Bacteria</taxon>
        <taxon>Bacillati</taxon>
        <taxon>Bacillota</taxon>
        <taxon>Bacilli</taxon>
        <taxon>Lactobacillales</taxon>
        <taxon>Streptococcaceae</taxon>
        <taxon>Streptococcus</taxon>
    </lineage>
</organism>
<dbReference type="PROSITE" id="PS00211">
    <property type="entry name" value="ABC_TRANSPORTER_1"/>
    <property type="match status" value="1"/>
</dbReference>
<dbReference type="EMBL" id="JBEPLO010000003">
    <property type="protein sequence ID" value="MET3557296.1"/>
    <property type="molecule type" value="Genomic_DNA"/>
</dbReference>
<name>A0ABV2FFF1_9STRE</name>
<dbReference type="PROSITE" id="PS50929">
    <property type="entry name" value="ABC_TM1F"/>
    <property type="match status" value="1"/>
</dbReference>
<comment type="subcellular location">
    <subcellularLocation>
        <location evidence="1">Cell membrane</location>
        <topology evidence="1">Multi-pass membrane protein</topology>
    </subcellularLocation>
</comment>
<dbReference type="PROSITE" id="PS50893">
    <property type="entry name" value="ABC_TRANSPORTER_2"/>
    <property type="match status" value="1"/>
</dbReference>
<dbReference type="InterPro" id="IPR027417">
    <property type="entry name" value="P-loop_NTPase"/>
</dbReference>
<evidence type="ECO:0000313" key="10">
    <source>
        <dbReference type="EMBL" id="MET3557296.1"/>
    </source>
</evidence>
<feature type="transmembrane region" description="Helical" evidence="7">
    <location>
        <begin position="248"/>
        <end position="271"/>
    </location>
</feature>
<dbReference type="CDD" id="cd18544">
    <property type="entry name" value="ABC_6TM_TmrA_like"/>
    <property type="match status" value="1"/>
</dbReference>
<keyword evidence="4 10" id="KW-0067">ATP-binding</keyword>
<reference evidence="10 11" key="1">
    <citation type="submission" date="2024-06" db="EMBL/GenBank/DDBJ databases">
        <title>Genomic Encyclopedia of Type Strains, Phase IV (KMG-IV): sequencing the most valuable type-strain genomes for metagenomic binning, comparative biology and taxonomic classification.</title>
        <authorList>
            <person name="Goeker M."/>
        </authorList>
    </citation>
    <scope>NUCLEOTIDE SEQUENCE [LARGE SCALE GENOMIC DNA]</scope>
    <source>
        <strain evidence="10 11">DSM 28303</strain>
    </source>
</reference>
<dbReference type="InterPro" id="IPR036640">
    <property type="entry name" value="ABC1_TM_sf"/>
</dbReference>
<evidence type="ECO:0000256" key="1">
    <source>
        <dbReference type="ARBA" id="ARBA00004651"/>
    </source>
</evidence>
<evidence type="ECO:0000256" key="4">
    <source>
        <dbReference type="ARBA" id="ARBA00022840"/>
    </source>
</evidence>
<dbReference type="InterPro" id="IPR039421">
    <property type="entry name" value="Type_1_exporter"/>
</dbReference>
<feature type="transmembrane region" description="Helical" evidence="7">
    <location>
        <begin position="58"/>
        <end position="79"/>
    </location>
</feature>
<protein>
    <submittedName>
        <fullName evidence="10">ATP-binding cassette subfamily B protein</fullName>
    </submittedName>
</protein>
<accession>A0ABV2FFF1</accession>
<dbReference type="CDD" id="cd03254">
    <property type="entry name" value="ABCC_Glucan_exporter_like"/>
    <property type="match status" value="1"/>
</dbReference>
<feature type="domain" description="ABC transporter" evidence="8">
    <location>
        <begin position="342"/>
        <end position="575"/>
    </location>
</feature>
<keyword evidence="11" id="KW-1185">Reference proteome</keyword>
<dbReference type="InterPro" id="IPR003439">
    <property type="entry name" value="ABC_transporter-like_ATP-bd"/>
</dbReference>
<dbReference type="Pfam" id="PF00664">
    <property type="entry name" value="ABC_membrane"/>
    <property type="match status" value="1"/>
</dbReference>
<dbReference type="PANTHER" id="PTHR43394">
    <property type="entry name" value="ATP-DEPENDENT PERMEASE MDL1, MITOCHONDRIAL"/>
    <property type="match status" value="1"/>
</dbReference>
<evidence type="ECO:0000259" key="9">
    <source>
        <dbReference type="PROSITE" id="PS50929"/>
    </source>
</evidence>
<dbReference type="Gene3D" id="1.20.1560.10">
    <property type="entry name" value="ABC transporter type 1, transmembrane domain"/>
    <property type="match status" value="1"/>
</dbReference>
<dbReference type="PANTHER" id="PTHR43394:SF1">
    <property type="entry name" value="ATP-BINDING CASSETTE SUB-FAMILY B MEMBER 10, MITOCHONDRIAL"/>
    <property type="match status" value="1"/>
</dbReference>
<evidence type="ECO:0000256" key="7">
    <source>
        <dbReference type="SAM" id="Phobius"/>
    </source>
</evidence>
<dbReference type="Proteomes" id="UP001549122">
    <property type="component" value="Unassembled WGS sequence"/>
</dbReference>
<dbReference type="Pfam" id="PF00005">
    <property type="entry name" value="ABC_tran"/>
    <property type="match status" value="1"/>
</dbReference>
<evidence type="ECO:0000256" key="3">
    <source>
        <dbReference type="ARBA" id="ARBA00022741"/>
    </source>
</evidence>
<evidence type="ECO:0000259" key="8">
    <source>
        <dbReference type="PROSITE" id="PS50893"/>
    </source>
</evidence>
<dbReference type="SUPFAM" id="SSF52540">
    <property type="entry name" value="P-loop containing nucleoside triphosphate hydrolases"/>
    <property type="match status" value="1"/>
</dbReference>
<feature type="transmembrane region" description="Helical" evidence="7">
    <location>
        <begin position="132"/>
        <end position="157"/>
    </location>
</feature>